<dbReference type="InterPro" id="IPR003423">
    <property type="entry name" value="OMP_efflux"/>
</dbReference>
<evidence type="ECO:0000256" key="3">
    <source>
        <dbReference type="ARBA" id="ARBA00022448"/>
    </source>
</evidence>
<dbReference type="EMBL" id="CP147988">
    <property type="protein sequence ID" value="WXK49048.1"/>
    <property type="molecule type" value="Genomic_DNA"/>
</dbReference>
<evidence type="ECO:0000256" key="1">
    <source>
        <dbReference type="ARBA" id="ARBA00004442"/>
    </source>
</evidence>
<evidence type="ECO:0000256" key="7">
    <source>
        <dbReference type="ARBA" id="ARBA00023237"/>
    </source>
</evidence>
<dbReference type="Gene3D" id="1.20.1600.10">
    <property type="entry name" value="Outer membrane efflux proteins (OEP)"/>
    <property type="match status" value="1"/>
</dbReference>
<evidence type="ECO:0000313" key="9">
    <source>
        <dbReference type="Proteomes" id="UP001447857"/>
    </source>
</evidence>
<gene>
    <name evidence="8" type="ORF">V6624_18680</name>
</gene>
<reference evidence="8 9" key="1">
    <citation type="submission" date="2024-02" db="EMBL/GenBank/DDBJ databases">
        <title>complete genome of Flavobacterium ginsenosidimutans Str. YTB16.</title>
        <authorList>
            <person name="Wang Q."/>
        </authorList>
    </citation>
    <scope>NUCLEOTIDE SEQUENCE [LARGE SCALE GENOMIC DNA]</scope>
    <source>
        <strain evidence="8 9">YTB16</strain>
    </source>
</reference>
<keyword evidence="7" id="KW-0998">Cell outer membrane</keyword>
<dbReference type="Proteomes" id="UP001447857">
    <property type="component" value="Chromosome"/>
</dbReference>
<comment type="similarity">
    <text evidence="2">Belongs to the outer membrane factor (OMF) (TC 1.B.17) family.</text>
</comment>
<evidence type="ECO:0000256" key="4">
    <source>
        <dbReference type="ARBA" id="ARBA00022452"/>
    </source>
</evidence>
<dbReference type="RefSeq" id="WP_338839741.1">
    <property type="nucleotide sequence ID" value="NZ_CP147988.1"/>
</dbReference>
<dbReference type="Pfam" id="PF02321">
    <property type="entry name" value="OEP"/>
    <property type="match status" value="2"/>
</dbReference>
<proteinExistence type="inferred from homology"/>
<sequence>MKSKQNTIYFLFLIFFSGIVHGQQTVSLDQIRIMALENNKKLKKAQSSISAAKAANQAANAATKPTVEASVFGLYLSDPFRTLLPEYSANGSVAVTQVVYAGNKIQTAKKMTSSLVDLQSAQKNLTEDEVLLNAETAYWQAVNLKEKVVLAEKYLSLLGELKKDLENSFNAGLIYKNDLLKVEVQQNEAILNLTKAKDGLTITKLALSQITGLSAAQYDVAGNFSDDMRLISKADVASAVNNRPEIYALSKSVEVNEYQAKLLEGDQKPTVALSANGLASYGKKINFSDGSDDMKAFVGLVTVSVPILDWGARKQKVKEQHFVTEAQKLELEETKELLSIEVQNAWLMLNQAATQIDLNKKSLKQAEENLRLNQDRFDAGTVLGEDVLEAQVLWQKAYADLIDAKAGYKISEAKYKKAIGEY</sequence>
<organism evidence="8 9">
    <name type="scientific">Flavobacterium ginsenosidimutans</name>
    <dbReference type="NCBI Taxonomy" id="687844"/>
    <lineage>
        <taxon>Bacteria</taxon>
        <taxon>Pseudomonadati</taxon>
        <taxon>Bacteroidota</taxon>
        <taxon>Flavobacteriia</taxon>
        <taxon>Flavobacteriales</taxon>
        <taxon>Flavobacteriaceae</taxon>
        <taxon>Flavobacterium</taxon>
    </lineage>
</organism>
<dbReference type="SUPFAM" id="SSF56954">
    <property type="entry name" value="Outer membrane efflux proteins (OEP)"/>
    <property type="match status" value="1"/>
</dbReference>
<keyword evidence="6" id="KW-0472">Membrane</keyword>
<keyword evidence="5" id="KW-0812">Transmembrane</keyword>
<protein>
    <submittedName>
        <fullName evidence="8">TolC family protein</fullName>
    </submittedName>
</protein>
<evidence type="ECO:0000256" key="6">
    <source>
        <dbReference type="ARBA" id="ARBA00023136"/>
    </source>
</evidence>
<evidence type="ECO:0000256" key="2">
    <source>
        <dbReference type="ARBA" id="ARBA00007613"/>
    </source>
</evidence>
<keyword evidence="3" id="KW-0813">Transport</keyword>
<dbReference type="PANTHER" id="PTHR30026">
    <property type="entry name" value="OUTER MEMBRANE PROTEIN TOLC"/>
    <property type="match status" value="1"/>
</dbReference>
<evidence type="ECO:0000313" key="8">
    <source>
        <dbReference type="EMBL" id="WXK49048.1"/>
    </source>
</evidence>
<comment type="subcellular location">
    <subcellularLocation>
        <location evidence="1">Cell outer membrane</location>
    </subcellularLocation>
</comment>
<dbReference type="InterPro" id="IPR051906">
    <property type="entry name" value="TolC-like"/>
</dbReference>
<dbReference type="PANTHER" id="PTHR30026:SF20">
    <property type="entry name" value="OUTER MEMBRANE PROTEIN TOLC"/>
    <property type="match status" value="1"/>
</dbReference>
<accession>A0ABZ2Q7W0</accession>
<keyword evidence="4" id="KW-1134">Transmembrane beta strand</keyword>
<evidence type="ECO:0000256" key="5">
    <source>
        <dbReference type="ARBA" id="ARBA00022692"/>
    </source>
</evidence>
<keyword evidence="9" id="KW-1185">Reference proteome</keyword>
<name>A0ABZ2Q7W0_9FLAO</name>